<evidence type="ECO:0000313" key="1">
    <source>
        <dbReference type="EMBL" id="CAI9930491.1"/>
    </source>
</evidence>
<dbReference type="InterPro" id="IPR036770">
    <property type="entry name" value="Ankyrin_rpt-contain_sf"/>
</dbReference>
<gene>
    <name evidence="1" type="ORF">HINF_LOCUS18136</name>
    <name evidence="2" type="ORF">HINF_LOCUS2766</name>
</gene>
<dbReference type="Pfam" id="PF12796">
    <property type="entry name" value="Ank_2"/>
    <property type="match status" value="1"/>
</dbReference>
<accession>A0AA86TW13</accession>
<dbReference type="SUPFAM" id="SSF48403">
    <property type="entry name" value="Ankyrin repeat"/>
    <property type="match status" value="1"/>
</dbReference>
<evidence type="ECO:0000313" key="3">
    <source>
        <dbReference type="Proteomes" id="UP001642409"/>
    </source>
</evidence>
<dbReference type="Proteomes" id="UP001642409">
    <property type="component" value="Unassembled WGS sequence"/>
</dbReference>
<reference evidence="1" key="1">
    <citation type="submission" date="2023-06" db="EMBL/GenBank/DDBJ databases">
        <authorList>
            <person name="Kurt Z."/>
        </authorList>
    </citation>
    <scope>NUCLEOTIDE SEQUENCE</scope>
</reference>
<protein>
    <submittedName>
        <fullName evidence="1">Ankyrin repeat protein 1</fullName>
    </submittedName>
    <submittedName>
        <fullName evidence="2">Ankyrin_repeat protein 1</fullName>
    </submittedName>
</protein>
<dbReference type="EMBL" id="CAXDID020000005">
    <property type="protein sequence ID" value="CAL5974264.1"/>
    <property type="molecule type" value="Genomic_DNA"/>
</dbReference>
<dbReference type="AlphaFoldDB" id="A0AA86TW13"/>
<sequence>MCKQNPSWFIAAQQNDVEKIKQLMKKNKNSLDKRETSQADSIYKGFGAIHYACLFGHEDLVKTLMVEELALRTKDTVMFPAPGFSDATKYRLASNSSCLDIALLSKKPEIVKLLVEKITQDKIAFEKLIGKVNHFNLTTLIVAGLCNYQEAFDVMNNEQIIDKELHLVTSGDVTLATNCAYFGRIQCALMLERCAKNPKLNKFVFEMMLKRDMAKLTVLEITKQEVDLVKFNCTQGQRQEIENIIKELTAQAYEYAVKQTDKKWQGIVIEFLAGKTPAEMGIEVTVNATEGLQPVLPEIPEVAVPVQEEIKVEPVQIEEPVVEAFVEEKVETIVEEKVEEVPAENVEVVTEREDMQV</sequence>
<evidence type="ECO:0000313" key="2">
    <source>
        <dbReference type="EMBL" id="CAL5974264.1"/>
    </source>
</evidence>
<keyword evidence="3" id="KW-1185">Reference proteome</keyword>
<name>A0AA86TW13_9EUKA</name>
<reference evidence="2 3" key="2">
    <citation type="submission" date="2024-07" db="EMBL/GenBank/DDBJ databases">
        <authorList>
            <person name="Akdeniz Z."/>
        </authorList>
    </citation>
    <scope>NUCLEOTIDE SEQUENCE [LARGE SCALE GENOMIC DNA]</scope>
</reference>
<dbReference type="InterPro" id="IPR002110">
    <property type="entry name" value="Ankyrin_rpt"/>
</dbReference>
<comment type="caution">
    <text evidence="1">The sequence shown here is derived from an EMBL/GenBank/DDBJ whole genome shotgun (WGS) entry which is preliminary data.</text>
</comment>
<dbReference type="EMBL" id="CATOUU010000464">
    <property type="protein sequence ID" value="CAI9930491.1"/>
    <property type="molecule type" value="Genomic_DNA"/>
</dbReference>
<dbReference type="Gene3D" id="1.25.40.20">
    <property type="entry name" value="Ankyrin repeat-containing domain"/>
    <property type="match status" value="1"/>
</dbReference>
<organism evidence="1">
    <name type="scientific">Hexamita inflata</name>
    <dbReference type="NCBI Taxonomy" id="28002"/>
    <lineage>
        <taxon>Eukaryota</taxon>
        <taxon>Metamonada</taxon>
        <taxon>Diplomonadida</taxon>
        <taxon>Hexamitidae</taxon>
        <taxon>Hexamitinae</taxon>
        <taxon>Hexamita</taxon>
    </lineage>
</organism>
<dbReference type="SMART" id="SM00248">
    <property type="entry name" value="ANK"/>
    <property type="match status" value="3"/>
</dbReference>
<proteinExistence type="predicted"/>